<dbReference type="GO" id="GO:0140825">
    <property type="term" value="F:lactoperoxidase activity"/>
    <property type="evidence" value="ECO:0007669"/>
    <property type="project" value="UniProtKB-EC"/>
</dbReference>
<keyword evidence="19" id="KW-0732">Signal</keyword>
<feature type="binding site" evidence="16">
    <location>
        <position position="74"/>
    </location>
    <ligand>
        <name>Ca(2+)</name>
        <dbReference type="ChEBI" id="CHEBI:29108"/>
        <label>1</label>
    </ligand>
</feature>
<feature type="domain" description="Plant heme peroxidase family profile" evidence="20">
    <location>
        <begin position="27"/>
        <end position="325"/>
    </location>
</feature>
<evidence type="ECO:0000256" key="8">
    <source>
        <dbReference type="ARBA" id="ARBA00023002"/>
    </source>
</evidence>
<dbReference type="GO" id="GO:0009505">
    <property type="term" value="C:plant-type cell wall"/>
    <property type="evidence" value="ECO:0000318"/>
    <property type="project" value="GO_Central"/>
</dbReference>
<evidence type="ECO:0000256" key="5">
    <source>
        <dbReference type="ARBA" id="ARBA00022617"/>
    </source>
</evidence>
<feature type="disulfide bond" evidence="18">
    <location>
        <begin position="124"/>
        <end position="321"/>
    </location>
</feature>
<dbReference type="CDD" id="cd00693">
    <property type="entry name" value="secretory_peroxidase"/>
    <property type="match status" value="1"/>
</dbReference>
<dbReference type="EMBL" id="CM000883">
    <property type="protein sequence ID" value="PNT65315.1"/>
    <property type="molecule type" value="Genomic_DNA"/>
</dbReference>
<evidence type="ECO:0000256" key="10">
    <source>
        <dbReference type="ARBA" id="ARBA00023157"/>
    </source>
</evidence>
<feature type="binding site" evidence="16">
    <location>
        <position position="69"/>
    </location>
    <ligand>
        <name>Ca(2+)</name>
        <dbReference type="ChEBI" id="CHEBI:29108"/>
        <label>1</label>
    </ligand>
</feature>
<keyword evidence="6 16" id="KW-0479">Metal-binding</keyword>
<feature type="binding site" evidence="16">
    <location>
        <position position="245"/>
    </location>
    <ligand>
        <name>Ca(2+)</name>
        <dbReference type="ChEBI" id="CHEBI:29108"/>
        <label>2</label>
    </ligand>
</feature>
<dbReference type="GO" id="GO:0042744">
    <property type="term" value="P:hydrogen peroxide catabolic process"/>
    <property type="evidence" value="ECO:0007669"/>
    <property type="project" value="UniProtKB-KW"/>
</dbReference>
<name>I1ITK9_BRADI</name>
<feature type="binding site" evidence="16">
    <location>
        <position position="72"/>
    </location>
    <ligand>
        <name>Ca(2+)</name>
        <dbReference type="ChEBI" id="CHEBI:29108"/>
        <label>1</label>
    </ligand>
</feature>
<feature type="binding site" evidence="15">
    <location>
        <position position="168"/>
    </location>
    <ligand>
        <name>substrate</name>
    </ligand>
</feature>
<keyword evidence="10 18" id="KW-1015">Disulfide bond</keyword>
<reference evidence="21" key="2">
    <citation type="submission" date="2017-06" db="EMBL/GenBank/DDBJ databases">
        <title>WGS assembly of Brachypodium distachyon.</title>
        <authorList>
            <consortium name="The International Brachypodium Initiative"/>
            <person name="Lucas S."/>
            <person name="Harmon-Smith M."/>
            <person name="Lail K."/>
            <person name="Tice H."/>
            <person name="Grimwood J."/>
            <person name="Bruce D."/>
            <person name="Barry K."/>
            <person name="Shu S."/>
            <person name="Lindquist E."/>
            <person name="Wang M."/>
            <person name="Pitluck S."/>
            <person name="Vogel J.P."/>
            <person name="Garvin D.F."/>
            <person name="Mockler T.C."/>
            <person name="Schmutz J."/>
            <person name="Rokhsar D."/>
            <person name="Bevan M.W."/>
        </authorList>
    </citation>
    <scope>NUCLEOTIDE SEQUENCE</scope>
    <source>
        <strain evidence="21">Bd21</strain>
    </source>
</reference>
<evidence type="ECO:0000256" key="3">
    <source>
        <dbReference type="ARBA" id="ARBA00012313"/>
    </source>
</evidence>
<dbReference type="FunFam" id="1.10.420.10:FF:000006">
    <property type="entry name" value="Peroxidase"/>
    <property type="match status" value="1"/>
</dbReference>
<evidence type="ECO:0000256" key="19">
    <source>
        <dbReference type="RuleBase" id="RU362060"/>
    </source>
</evidence>
<feature type="active site" description="Proton acceptor" evidence="14">
    <location>
        <position position="68"/>
    </location>
</feature>
<dbReference type="InterPro" id="IPR033905">
    <property type="entry name" value="Secretory_peroxidase"/>
</dbReference>
<dbReference type="PROSITE" id="PS50873">
    <property type="entry name" value="PEROXIDASE_4"/>
    <property type="match status" value="1"/>
</dbReference>
<protein>
    <recommendedName>
        <fullName evidence="3 19">Peroxidase</fullName>
        <ecNumber evidence="3 19">1.11.1.7</ecNumber>
    </recommendedName>
</protein>
<feature type="site" description="Transition state stabilizer" evidence="17">
    <location>
        <position position="64"/>
    </location>
</feature>
<dbReference type="PRINTS" id="PR00458">
    <property type="entry name" value="PEROXIDASE"/>
</dbReference>
<dbReference type="GeneID" id="100834258"/>
<evidence type="ECO:0000256" key="9">
    <source>
        <dbReference type="ARBA" id="ARBA00023004"/>
    </source>
</evidence>
<feature type="chain" id="PRO_5005135163" description="Peroxidase" evidence="19">
    <location>
        <begin position="25"/>
        <end position="325"/>
    </location>
</feature>
<dbReference type="GO" id="GO:0046872">
    <property type="term" value="F:metal ion binding"/>
    <property type="evidence" value="ECO:0007669"/>
    <property type="project" value="UniProtKB-UniRule"/>
</dbReference>
<evidence type="ECO:0000259" key="20">
    <source>
        <dbReference type="PROSITE" id="PS50873"/>
    </source>
</evidence>
<gene>
    <name evidence="22" type="primary">LOC100834258</name>
    <name evidence="21" type="ORF">BRADI_4g40190v3</name>
</gene>
<dbReference type="SUPFAM" id="SSF48113">
    <property type="entry name" value="Heme-dependent peroxidases"/>
    <property type="match status" value="1"/>
</dbReference>
<evidence type="ECO:0000256" key="15">
    <source>
        <dbReference type="PIRSR" id="PIRSR600823-2"/>
    </source>
</evidence>
<dbReference type="GO" id="GO:0006950">
    <property type="term" value="P:response to stress"/>
    <property type="evidence" value="ECO:0000318"/>
    <property type="project" value="GO_Central"/>
</dbReference>
<dbReference type="GO" id="GO:0006979">
    <property type="term" value="P:response to oxidative stress"/>
    <property type="evidence" value="ECO:0007669"/>
    <property type="project" value="UniProtKB-UniRule"/>
</dbReference>
<proteinExistence type="inferred from homology"/>
<feature type="disulfide bond" evidence="18">
    <location>
        <begin position="37"/>
        <end position="118"/>
    </location>
</feature>
<dbReference type="GO" id="GO:0005576">
    <property type="term" value="C:extracellular region"/>
    <property type="evidence" value="ECO:0007669"/>
    <property type="project" value="UniProtKB-SubCell"/>
</dbReference>
<dbReference type="KEGG" id="bdi:100834258"/>
<dbReference type="GO" id="GO:0020037">
    <property type="term" value="F:heme binding"/>
    <property type="evidence" value="ECO:0007669"/>
    <property type="project" value="UniProtKB-UniRule"/>
</dbReference>
<comment type="cofactor">
    <cofactor evidence="16 19">
        <name>Ca(2+)</name>
        <dbReference type="ChEBI" id="CHEBI:29108"/>
    </cofactor>
    <text evidence="16 19">Binds 2 calcium ions per subunit.</text>
</comment>
<evidence type="ECO:0000256" key="6">
    <source>
        <dbReference type="ARBA" id="ARBA00022723"/>
    </source>
</evidence>
<dbReference type="EC" id="1.11.1.7" evidence="3 19"/>
<evidence type="ECO:0000256" key="18">
    <source>
        <dbReference type="PIRSR" id="PIRSR600823-5"/>
    </source>
</evidence>
<comment type="cofactor">
    <cofactor evidence="16 19">
        <name>heme b</name>
        <dbReference type="ChEBI" id="CHEBI:60344"/>
    </cofactor>
    <text evidence="16 19">Binds 1 heme b (iron(II)-protoporphyrin IX) group per subunit.</text>
</comment>
<dbReference type="PROSITE" id="PS00436">
    <property type="entry name" value="PEROXIDASE_2"/>
    <property type="match status" value="1"/>
</dbReference>
<keyword evidence="5 19" id="KW-0349">Heme</keyword>
<dbReference type="PROSITE" id="PS00435">
    <property type="entry name" value="PEROXIDASE_1"/>
    <property type="match status" value="1"/>
</dbReference>
<feature type="binding site" evidence="16">
    <location>
        <position position="76"/>
    </location>
    <ligand>
        <name>Ca(2+)</name>
        <dbReference type="ChEBI" id="CHEBI:29108"/>
        <label>1</label>
    </ligand>
</feature>
<comment type="subcellular location">
    <subcellularLocation>
        <location evidence="19">Secreted</location>
    </subcellularLocation>
</comment>
<dbReference type="Gene3D" id="1.10.520.10">
    <property type="match status" value="1"/>
</dbReference>
<feature type="binding site" description="axial binding residue" evidence="16">
    <location>
        <position position="198"/>
    </location>
    <ligand>
        <name>heme b</name>
        <dbReference type="ChEBI" id="CHEBI:60344"/>
    </ligand>
    <ligandPart>
        <name>Fe</name>
        <dbReference type="ChEBI" id="CHEBI:18248"/>
    </ligandPart>
</feature>
<feature type="disulfide bond" evidence="18">
    <location>
        <begin position="70"/>
        <end position="75"/>
    </location>
</feature>
<dbReference type="GO" id="GO:0004601">
    <property type="term" value="F:peroxidase activity"/>
    <property type="evidence" value="ECO:0000318"/>
    <property type="project" value="GO_Central"/>
</dbReference>
<evidence type="ECO:0000256" key="7">
    <source>
        <dbReference type="ARBA" id="ARBA00022837"/>
    </source>
</evidence>
<dbReference type="STRING" id="15368.I1ITK9"/>
<feature type="binding site" evidence="16">
    <location>
        <position position="91"/>
    </location>
    <ligand>
        <name>Ca(2+)</name>
        <dbReference type="ChEBI" id="CHEBI:29108"/>
        <label>1</label>
    </ligand>
</feature>
<keyword evidence="7 16" id="KW-0106">Calcium</keyword>
<reference evidence="21 22" key="1">
    <citation type="journal article" date="2010" name="Nature">
        <title>Genome sequencing and analysis of the model grass Brachypodium distachyon.</title>
        <authorList>
            <consortium name="International Brachypodium Initiative"/>
        </authorList>
    </citation>
    <scope>NUCLEOTIDE SEQUENCE [LARGE SCALE GENOMIC DNA]</scope>
    <source>
        <strain evidence="21 22">Bd21</strain>
    </source>
</reference>
<dbReference type="InterPro" id="IPR019794">
    <property type="entry name" value="Peroxidases_AS"/>
</dbReference>
<dbReference type="OrthoDB" id="2113341at2759"/>
<evidence type="ECO:0000256" key="17">
    <source>
        <dbReference type="PIRSR" id="PIRSR600823-4"/>
    </source>
</evidence>
<comment type="catalytic activity">
    <reaction evidence="1 19">
        <text>2 a phenolic donor + H2O2 = 2 a phenolic radical donor + 2 H2O</text>
        <dbReference type="Rhea" id="RHEA:56136"/>
        <dbReference type="ChEBI" id="CHEBI:15377"/>
        <dbReference type="ChEBI" id="CHEBI:16240"/>
        <dbReference type="ChEBI" id="CHEBI:139520"/>
        <dbReference type="ChEBI" id="CHEBI:139521"/>
        <dbReference type="EC" id="1.11.1.7"/>
    </reaction>
</comment>
<keyword evidence="8 19" id="KW-0560">Oxidoreductase</keyword>
<dbReference type="InterPro" id="IPR002016">
    <property type="entry name" value="Haem_peroxidase"/>
</dbReference>
<keyword evidence="11" id="KW-0325">Glycoprotein</keyword>
<feature type="binding site" evidence="16">
    <location>
        <position position="253"/>
    </location>
    <ligand>
        <name>Ca(2+)</name>
        <dbReference type="ChEBI" id="CHEBI:29108"/>
        <label>2</label>
    </ligand>
</feature>
<evidence type="ECO:0000256" key="2">
    <source>
        <dbReference type="ARBA" id="ARBA00006873"/>
    </source>
</evidence>
<accession>I1ITK9</accession>
<keyword evidence="12" id="KW-0873">Pyrrolidone carboxylic acid</keyword>
<dbReference type="Proteomes" id="UP000008810">
    <property type="component" value="Chromosome 4"/>
</dbReference>
<evidence type="ECO:0000256" key="4">
    <source>
        <dbReference type="ARBA" id="ARBA00022559"/>
    </source>
</evidence>
<feature type="binding site" evidence="16">
    <location>
        <position position="78"/>
    </location>
    <ligand>
        <name>Ca(2+)</name>
        <dbReference type="ChEBI" id="CHEBI:29108"/>
        <label>1</label>
    </ligand>
</feature>
<sequence>MASSFVKLSVALTCLLLLSSTCHGSHGPNVGHYKKTCPNAEAIVRDSVKSSVYKDAGVGAGLIRLLFHDCFVQGCDGSVLLDPSPSNPQPEKLSAPNFRSLRGFEAVDAAKAAVERACPGVVSCADVVAFAARDAAYFLSGLRVKADMPGGRLDGRVSRSDEAARDLPPASANLAQLVSNFAAKGLGEEDMVVLSGAHSVGASHCSSFVPGGRLEGPGRSDMDAGLAAVLKKQCAPGQNPLVPQDAVSPNALDSQYYRNVLAHKVLLPSDAALLAAPATEKMVRDNAYVPGKWEGKFAEALVKMAAIGVKTGQQGEIRKNCRVVN</sequence>
<comment type="function">
    <text evidence="19">Removal of H(2)O(2), oxidation of toxic reductants, biosynthesis and degradation of lignin, suberization, auxin catabolism, response to environmental stresses such as wounding, pathogen attack and oxidative stress.</text>
</comment>
<evidence type="ECO:0000313" key="22">
    <source>
        <dbReference type="EnsemblPlants" id="PNT65315"/>
    </source>
</evidence>
<keyword evidence="13 19" id="KW-0376">Hydrogen peroxide</keyword>
<feature type="signal peptide" evidence="19">
    <location>
        <begin position="1"/>
        <end position="24"/>
    </location>
</feature>
<dbReference type="Pfam" id="PF00141">
    <property type="entry name" value="peroxidase"/>
    <property type="match status" value="1"/>
</dbReference>
<evidence type="ECO:0000256" key="11">
    <source>
        <dbReference type="ARBA" id="ARBA00023180"/>
    </source>
</evidence>
<evidence type="ECO:0000256" key="12">
    <source>
        <dbReference type="ARBA" id="ARBA00023283"/>
    </source>
</evidence>
<dbReference type="RefSeq" id="XP_003578784.1">
    <property type="nucleotide sequence ID" value="XM_003578736.4"/>
</dbReference>
<dbReference type="HOGENOM" id="CLU_010543_0_1_1"/>
<dbReference type="eggNOG" id="ENOG502QPX7">
    <property type="taxonomic scope" value="Eukaryota"/>
</dbReference>
<dbReference type="InterPro" id="IPR010255">
    <property type="entry name" value="Haem_peroxidase_sf"/>
</dbReference>
<comment type="similarity">
    <text evidence="19">Belongs to the peroxidase family. Classical plant (class III) peroxidase subfamily.</text>
</comment>
<evidence type="ECO:0000313" key="21">
    <source>
        <dbReference type="EMBL" id="PNT65315.1"/>
    </source>
</evidence>
<keyword evidence="4 19" id="KW-0575">Peroxidase</keyword>
<dbReference type="PRINTS" id="PR00461">
    <property type="entry name" value="PLPEROXIDASE"/>
</dbReference>
<keyword evidence="9 16" id="KW-0408">Iron</keyword>
<dbReference type="OMA" id="RQYYTNV"/>
<keyword evidence="19" id="KW-0964">Secreted</keyword>
<keyword evidence="23" id="KW-1185">Reference proteome</keyword>
<feature type="disulfide bond" evidence="18">
    <location>
        <begin position="205"/>
        <end position="234"/>
    </location>
</feature>
<dbReference type="PANTHER" id="PTHR31235">
    <property type="entry name" value="PEROXIDASE 25-RELATED"/>
    <property type="match status" value="1"/>
</dbReference>
<dbReference type="EnsemblPlants" id="PNT65315">
    <property type="protein sequence ID" value="PNT65315"/>
    <property type="gene ID" value="BRADI_4g40190v3"/>
</dbReference>
<reference evidence="22" key="3">
    <citation type="submission" date="2018-08" db="UniProtKB">
        <authorList>
            <consortium name="EnsemblPlants"/>
        </authorList>
    </citation>
    <scope>IDENTIFICATION</scope>
    <source>
        <strain evidence="22">cv. Bd21</strain>
    </source>
</reference>
<evidence type="ECO:0000256" key="1">
    <source>
        <dbReference type="ARBA" id="ARBA00000189"/>
    </source>
</evidence>
<evidence type="ECO:0000256" key="13">
    <source>
        <dbReference type="ARBA" id="ARBA00023324"/>
    </source>
</evidence>
<evidence type="ECO:0000313" key="23">
    <source>
        <dbReference type="Proteomes" id="UP000008810"/>
    </source>
</evidence>
<evidence type="ECO:0000256" key="14">
    <source>
        <dbReference type="PIRSR" id="PIRSR600823-1"/>
    </source>
</evidence>
<comment type="similarity">
    <text evidence="2">Belongs to the peroxidase family. Ascorbate peroxidase subfamily.</text>
</comment>
<dbReference type="InterPro" id="IPR000823">
    <property type="entry name" value="Peroxidase_pln"/>
</dbReference>
<dbReference type="Gene3D" id="1.10.420.10">
    <property type="entry name" value="Peroxidase, domain 2"/>
    <property type="match status" value="1"/>
</dbReference>
<dbReference type="AlphaFoldDB" id="I1ITK9"/>
<evidence type="ECO:0000256" key="16">
    <source>
        <dbReference type="PIRSR" id="PIRSR600823-3"/>
    </source>
</evidence>
<organism evidence="21">
    <name type="scientific">Brachypodium distachyon</name>
    <name type="common">Purple false brome</name>
    <name type="synonym">Trachynia distachya</name>
    <dbReference type="NCBI Taxonomy" id="15368"/>
    <lineage>
        <taxon>Eukaryota</taxon>
        <taxon>Viridiplantae</taxon>
        <taxon>Streptophyta</taxon>
        <taxon>Embryophyta</taxon>
        <taxon>Tracheophyta</taxon>
        <taxon>Spermatophyta</taxon>
        <taxon>Magnoliopsida</taxon>
        <taxon>Liliopsida</taxon>
        <taxon>Poales</taxon>
        <taxon>Poaceae</taxon>
        <taxon>BOP clade</taxon>
        <taxon>Pooideae</taxon>
        <taxon>Stipodae</taxon>
        <taxon>Brachypodieae</taxon>
        <taxon>Brachypodium</taxon>
    </lineage>
</organism>
<dbReference type="Gramene" id="PNT65315">
    <property type="protein sequence ID" value="PNT65315"/>
    <property type="gene ID" value="BRADI_4g40190v3"/>
</dbReference>
<dbReference type="InterPro" id="IPR019793">
    <property type="entry name" value="Peroxidases_heam-ligand_BS"/>
</dbReference>